<keyword evidence="1" id="KW-0812">Transmembrane</keyword>
<evidence type="ECO:0000313" key="4">
    <source>
        <dbReference type="EMBL" id="KHE91992.1"/>
    </source>
</evidence>
<dbReference type="eggNOG" id="COG3829">
    <property type="taxonomic scope" value="Bacteria"/>
</dbReference>
<dbReference type="EMBL" id="JRYO01000158">
    <property type="protein sequence ID" value="KHE91992.1"/>
    <property type="molecule type" value="Genomic_DNA"/>
</dbReference>
<gene>
    <name evidence="4" type="ORF">SCABRO_02254</name>
</gene>
<dbReference type="CDD" id="cd00130">
    <property type="entry name" value="PAS"/>
    <property type="match status" value="1"/>
</dbReference>
<dbReference type="Gene3D" id="3.30.450.20">
    <property type="entry name" value="PAS domain"/>
    <property type="match status" value="1"/>
</dbReference>
<dbReference type="InterPro" id="IPR035965">
    <property type="entry name" value="PAS-like_dom_sf"/>
</dbReference>
<name>A0A0B0EFX3_9BACT</name>
<organism evidence="4 5">
    <name type="scientific">Candidatus Scalindua brodae</name>
    <dbReference type="NCBI Taxonomy" id="237368"/>
    <lineage>
        <taxon>Bacteria</taxon>
        <taxon>Pseudomonadati</taxon>
        <taxon>Planctomycetota</taxon>
        <taxon>Candidatus Brocadiia</taxon>
        <taxon>Candidatus Brocadiales</taxon>
        <taxon>Candidatus Scalinduaceae</taxon>
        <taxon>Candidatus Scalindua</taxon>
    </lineage>
</organism>
<feature type="transmembrane region" description="Helical" evidence="1">
    <location>
        <begin position="70"/>
        <end position="88"/>
    </location>
</feature>
<comment type="caution">
    <text evidence="4">The sequence shown here is derived from an EMBL/GenBank/DDBJ whole genome shotgun (WGS) entry which is preliminary data.</text>
</comment>
<evidence type="ECO:0000259" key="2">
    <source>
        <dbReference type="PROSITE" id="PS50112"/>
    </source>
</evidence>
<dbReference type="PROSITE" id="PS50112">
    <property type="entry name" value="PAS"/>
    <property type="match status" value="1"/>
</dbReference>
<evidence type="ECO:0000313" key="5">
    <source>
        <dbReference type="Proteomes" id="UP000030652"/>
    </source>
</evidence>
<protein>
    <recommendedName>
        <fullName evidence="6">Two-component sensor kinase</fullName>
    </recommendedName>
</protein>
<keyword evidence="1" id="KW-0472">Membrane</keyword>
<dbReference type="InterPro" id="IPR013656">
    <property type="entry name" value="PAS_4"/>
</dbReference>
<feature type="domain" description="PAC" evidence="3">
    <location>
        <begin position="195"/>
        <end position="247"/>
    </location>
</feature>
<dbReference type="SMART" id="SM00091">
    <property type="entry name" value="PAS"/>
    <property type="match status" value="1"/>
</dbReference>
<accession>A0A0B0EFX3</accession>
<evidence type="ECO:0000259" key="3">
    <source>
        <dbReference type="PROSITE" id="PS50113"/>
    </source>
</evidence>
<dbReference type="SUPFAM" id="SSF55785">
    <property type="entry name" value="PYP-like sensor domain (PAS domain)"/>
    <property type="match status" value="1"/>
</dbReference>
<evidence type="ECO:0000256" key="1">
    <source>
        <dbReference type="SAM" id="Phobius"/>
    </source>
</evidence>
<evidence type="ECO:0008006" key="6">
    <source>
        <dbReference type="Google" id="ProtNLM"/>
    </source>
</evidence>
<dbReference type="NCBIfam" id="TIGR00229">
    <property type="entry name" value="sensory_box"/>
    <property type="match status" value="1"/>
</dbReference>
<reference evidence="4 5" key="1">
    <citation type="submission" date="2014-10" db="EMBL/GenBank/DDBJ databases">
        <title>Draft genome of anammox bacterium scalindua brodae, obtained using differential coverage binning of sequence data from two enrichment reactors.</title>
        <authorList>
            <person name="Speth D.R."/>
            <person name="Russ L."/>
            <person name="Kartal B."/>
            <person name="Op den Camp H.J."/>
            <person name="Dutilh B.E."/>
            <person name="Jetten M.S."/>
        </authorList>
    </citation>
    <scope>NUCLEOTIDE SEQUENCE [LARGE SCALE GENOMIC DNA]</scope>
    <source>
        <strain evidence="4">RU1</strain>
    </source>
</reference>
<dbReference type="InterPro" id="IPR000014">
    <property type="entry name" value="PAS"/>
</dbReference>
<feature type="transmembrane region" description="Helical" evidence="1">
    <location>
        <begin position="6"/>
        <end position="24"/>
    </location>
</feature>
<keyword evidence="1" id="KW-1133">Transmembrane helix</keyword>
<dbReference type="Pfam" id="PF08448">
    <property type="entry name" value="PAS_4"/>
    <property type="match status" value="1"/>
</dbReference>
<sequence length="315" mass="35803">MADIIVESLLVIIVGTTFYFLLLNDKKKNRNKFILYGFVLILFGAIIDITDNFPSLNKYIVIGDNVYQSLLEKVVGYLFGFALLAIGFQKWIPGVSERETGNNKSEIPIHEIMGSENKLVDSLAFWQELLNAIPVPVFYKNREGIYLGCNKEFEGFLGISKGEIIGESVYDVAPEELADGYHEKDMELFNNPGTQIYEFEVKNKSDCIRKVIFHKATFYDSNGEVRGLIGAILDITDRKNAESEREKLISELKVALEKVKVLSGFLPICASCKKIRDDNGYWNQIEEYICDHSEVEFSHSICPVCIKRLYPDFGD</sequence>
<dbReference type="eggNOG" id="COG4191">
    <property type="taxonomic scope" value="Bacteria"/>
</dbReference>
<dbReference type="InterPro" id="IPR000700">
    <property type="entry name" value="PAS-assoc_C"/>
</dbReference>
<proteinExistence type="predicted"/>
<dbReference type="Proteomes" id="UP000030652">
    <property type="component" value="Unassembled WGS sequence"/>
</dbReference>
<feature type="transmembrane region" description="Helical" evidence="1">
    <location>
        <begin position="33"/>
        <end position="50"/>
    </location>
</feature>
<dbReference type="PROSITE" id="PS50113">
    <property type="entry name" value="PAC"/>
    <property type="match status" value="1"/>
</dbReference>
<dbReference type="AlphaFoldDB" id="A0A0B0EFX3"/>
<feature type="domain" description="PAS" evidence="2">
    <location>
        <begin position="122"/>
        <end position="187"/>
    </location>
</feature>